<dbReference type="InterPro" id="IPR036397">
    <property type="entry name" value="RNaseH_sf"/>
</dbReference>
<evidence type="ECO:0000313" key="1">
    <source>
        <dbReference type="EMBL" id="KAH9363056.1"/>
    </source>
</evidence>
<name>A0A9J6FKR8_HAELO</name>
<dbReference type="VEuPathDB" id="VectorBase:HLOH_063787"/>
<keyword evidence="2" id="KW-1185">Reference proteome</keyword>
<evidence type="ECO:0000313" key="2">
    <source>
        <dbReference type="Proteomes" id="UP000821853"/>
    </source>
</evidence>
<protein>
    <submittedName>
        <fullName evidence="1">Uncharacterized protein</fullName>
    </submittedName>
</protein>
<sequence length="124" mass="13841">MHFMLVSHCACADYIYVVIFFVRYLPSFVRDVLASGRCSVNVWGAISAQGLGRLVRLPRAFNAAAYRNLLDEHLLPYICGGSFPADFFFIAAGPEPYTYCKDGENVLGRQEERTSTLSKMFGGQ</sequence>
<dbReference type="Proteomes" id="UP000821853">
    <property type="component" value="Chromosome 1"/>
</dbReference>
<comment type="caution">
    <text evidence="1">The sequence shown here is derived from an EMBL/GenBank/DDBJ whole genome shotgun (WGS) entry which is preliminary data.</text>
</comment>
<gene>
    <name evidence="1" type="ORF">HPB48_014162</name>
</gene>
<reference evidence="1 2" key="1">
    <citation type="journal article" date="2020" name="Cell">
        <title>Large-Scale Comparative Analyses of Tick Genomes Elucidate Their Genetic Diversity and Vector Capacities.</title>
        <authorList>
            <consortium name="Tick Genome and Microbiome Consortium (TIGMIC)"/>
            <person name="Jia N."/>
            <person name="Wang J."/>
            <person name="Shi W."/>
            <person name="Du L."/>
            <person name="Sun Y."/>
            <person name="Zhan W."/>
            <person name="Jiang J.F."/>
            <person name="Wang Q."/>
            <person name="Zhang B."/>
            <person name="Ji P."/>
            <person name="Bell-Sakyi L."/>
            <person name="Cui X.M."/>
            <person name="Yuan T.T."/>
            <person name="Jiang B.G."/>
            <person name="Yang W.F."/>
            <person name="Lam T.T."/>
            <person name="Chang Q.C."/>
            <person name="Ding S.J."/>
            <person name="Wang X.J."/>
            <person name="Zhu J.G."/>
            <person name="Ruan X.D."/>
            <person name="Zhao L."/>
            <person name="Wei J.T."/>
            <person name="Ye R.Z."/>
            <person name="Que T.C."/>
            <person name="Du C.H."/>
            <person name="Zhou Y.H."/>
            <person name="Cheng J.X."/>
            <person name="Dai P.F."/>
            <person name="Guo W.B."/>
            <person name="Han X.H."/>
            <person name="Huang E.J."/>
            <person name="Li L.F."/>
            <person name="Wei W."/>
            <person name="Gao Y.C."/>
            <person name="Liu J.Z."/>
            <person name="Shao H.Z."/>
            <person name="Wang X."/>
            <person name="Wang C.C."/>
            <person name="Yang T.C."/>
            <person name="Huo Q.B."/>
            <person name="Li W."/>
            <person name="Chen H.Y."/>
            <person name="Chen S.E."/>
            <person name="Zhou L.G."/>
            <person name="Ni X.B."/>
            <person name="Tian J.H."/>
            <person name="Sheng Y."/>
            <person name="Liu T."/>
            <person name="Pan Y.S."/>
            <person name="Xia L.Y."/>
            <person name="Li J."/>
            <person name="Zhao F."/>
            <person name="Cao W.C."/>
        </authorList>
    </citation>
    <scope>NUCLEOTIDE SEQUENCE [LARGE SCALE GENOMIC DNA]</scope>
    <source>
        <strain evidence="1">HaeL-2018</strain>
    </source>
</reference>
<dbReference type="Gene3D" id="3.30.420.10">
    <property type="entry name" value="Ribonuclease H-like superfamily/Ribonuclease H"/>
    <property type="match status" value="1"/>
</dbReference>
<dbReference type="OrthoDB" id="4843387at2759"/>
<organism evidence="1 2">
    <name type="scientific">Haemaphysalis longicornis</name>
    <name type="common">Bush tick</name>
    <dbReference type="NCBI Taxonomy" id="44386"/>
    <lineage>
        <taxon>Eukaryota</taxon>
        <taxon>Metazoa</taxon>
        <taxon>Ecdysozoa</taxon>
        <taxon>Arthropoda</taxon>
        <taxon>Chelicerata</taxon>
        <taxon>Arachnida</taxon>
        <taxon>Acari</taxon>
        <taxon>Parasitiformes</taxon>
        <taxon>Ixodida</taxon>
        <taxon>Ixodoidea</taxon>
        <taxon>Ixodidae</taxon>
        <taxon>Haemaphysalinae</taxon>
        <taxon>Haemaphysalis</taxon>
    </lineage>
</organism>
<proteinExistence type="predicted"/>
<dbReference type="GO" id="GO:0003676">
    <property type="term" value="F:nucleic acid binding"/>
    <property type="evidence" value="ECO:0007669"/>
    <property type="project" value="InterPro"/>
</dbReference>
<dbReference type="AlphaFoldDB" id="A0A9J6FKR8"/>
<accession>A0A9J6FKR8</accession>
<dbReference type="EMBL" id="JABSTR010000001">
    <property type="protein sequence ID" value="KAH9363056.1"/>
    <property type="molecule type" value="Genomic_DNA"/>
</dbReference>